<dbReference type="GO" id="GO:0003677">
    <property type="term" value="F:DNA binding"/>
    <property type="evidence" value="ECO:0007669"/>
    <property type="project" value="InterPro"/>
</dbReference>
<reference evidence="2 3" key="1">
    <citation type="journal article" date="2019" name="Sci. Rep.">
        <title>Orb-weaving spider Araneus ventricosus genome elucidates the spidroin gene catalogue.</title>
        <authorList>
            <person name="Kono N."/>
            <person name="Nakamura H."/>
            <person name="Ohtoshi R."/>
            <person name="Moran D.A.P."/>
            <person name="Shinohara A."/>
            <person name="Yoshida Y."/>
            <person name="Fujiwara M."/>
            <person name="Mori M."/>
            <person name="Tomita M."/>
            <person name="Arakawa K."/>
        </authorList>
    </citation>
    <scope>NUCLEOTIDE SEQUENCE [LARGE SCALE GENOMIC DNA]</scope>
</reference>
<dbReference type="PANTHER" id="PTHR36688:SF1">
    <property type="entry name" value="ENDONUCLEASE_EXONUCLEASE_PHOSPHATASE DOMAIN-CONTAINING PROTEIN"/>
    <property type="match status" value="1"/>
</dbReference>
<protein>
    <submittedName>
        <fullName evidence="2">RNA-directed DNA polymerase from mobile element jockey</fullName>
    </submittedName>
</protein>
<feature type="domain" description="Reverse transcriptase" evidence="1">
    <location>
        <begin position="477"/>
        <end position="679"/>
    </location>
</feature>
<dbReference type="AlphaFoldDB" id="A0A4Y2QE78"/>
<dbReference type="EMBL" id="BGPR01013503">
    <property type="protein sequence ID" value="GBN60967.1"/>
    <property type="molecule type" value="Genomic_DNA"/>
</dbReference>
<evidence type="ECO:0000313" key="3">
    <source>
        <dbReference type="Proteomes" id="UP000499080"/>
    </source>
</evidence>
<name>A0A4Y2QE78_ARAVE</name>
<dbReference type="InterPro" id="IPR005135">
    <property type="entry name" value="Endo/exonuclease/phosphatase"/>
</dbReference>
<dbReference type="InterPro" id="IPR052560">
    <property type="entry name" value="RdDP_mobile_element"/>
</dbReference>
<proteinExistence type="predicted"/>
<dbReference type="SUPFAM" id="SSF56219">
    <property type="entry name" value="DNase I-like"/>
    <property type="match status" value="1"/>
</dbReference>
<evidence type="ECO:0000313" key="2">
    <source>
        <dbReference type="EMBL" id="GBN60967.1"/>
    </source>
</evidence>
<dbReference type="SUPFAM" id="SSF56672">
    <property type="entry name" value="DNA/RNA polymerases"/>
    <property type="match status" value="1"/>
</dbReference>
<accession>A0A4Y2QE78</accession>
<dbReference type="Pfam" id="PF14529">
    <property type="entry name" value="Exo_endo_phos_2"/>
    <property type="match status" value="1"/>
</dbReference>
<gene>
    <name evidence="2" type="primary">pol_4020</name>
    <name evidence="2" type="ORF">AVEN_208162_1</name>
</gene>
<dbReference type="InterPro" id="IPR036691">
    <property type="entry name" value="Endo/exonu/phosph_ase_sf"/>
</dbReference>
<dbReference type="PANTHER" id="PTHR36688">
    <property type="entry name" value="ENDO/EXONUCLEASE/PHOSPHATASE DOMAIN-CONTAINING PROTEIN"/>
    <property type="match status" value="1"/>
</dbReference>
<keyword evidence="2" id="KW-0548">Nucleotidyltransferase</keyword>
<dbReference type="InterPro" id="IPR000477">
    <property type="entry name" value="RT_dom"/>
</dbReference>
<organism evidence="2 3">
    <name type="scientific">Araneus ventricosus</name>
    <name type="common">Orbweaver spider</name>
    <name type="synonym">Epeira ventricosa</name>
    <dbReference type="NCBI Taxonomy" id="182803"/>
    <lineage>
        <taxon>Eukaryota</taxon>
        <taxon>Metazoa</taxon>
        <taxon>Ecdysozoa</taxon>
        <taxon>Arthropoda</taxon>
        <taxon>Chelicerata</taxon>
        <taxon>Arachnida</taxon>
        <taxon>Araneae</taxon>
        <taxon>Araneomorphae</taxon>
        <taxon>Entelegynae</taxon>
        <taxon>Araneoidea</taxon>
        <taxon>Araneidae</taxon>
        <taxon>Araneus</taxon>
    </lineage>
</organism>
<dbReference type="Gene3D" id="3.60.10.10">
    <property type="entry name" value="Endonuclease/exonuclease/phosphatase"/>
    <property type="match status" value="1"/>
</dbReference>
<evidence type="ECO:0000259" key="1">
    <source>
        <dbReference type="PROSITE" id="PS50878"/>
    </source>
</evidence>
<keyword evidence="2" id="KW-0695">RNA-directed DNA polymerase</keyword>
<feature type="non-terminal residue" evidence="2">
    <location>
        <position position="724"/>
    </location>
</feature>
<dbReference type="PROSITE" id="PS50878">
    <property type="entry name" value="RT_POL"/>
    <property type="match status" value="1"/>
</dbReference>
<dbReference type="GO" id="GO:0006281">
    <property type="term" value="P:DNA repair"/>
    <property type="evidence" value="ECO:0007669"/>
    <property type="project" value="InterPro"/>
</dbReference>
<dbReference type="InterPro" id="IPR043502">
    <property type="entry name" value="DNA/RNA_pol_sf"/>
</dbReference>
<dbReference type="Proteomes" id="UP000499080">
    <property type="component" value="Unassembled WGS sequence"/>
</dbReference>
<dbReference type="GO" id="GO:0003964">
    <property type="term" value="F:RNA-directed DNA polymerase activity"/>
    <property type="evidence" value="ECO:0007669"/>
    <property type="project" value="UniProtKB-KW"/>
</dbReference>
<dbReference type="GO" id="GO:0004519">
    <property type="term" value="F:endonuclease activity"/>
    <property type="evidence" value="ECO:0007669"/>
    <property type="project" value="InterPro"/>
</dbReference>
<dbReference type="Pfam" id="PF00078">
    <property type="entry name" value="RVT_1"/>
    <property type="match status" value="1"/>
</dbReference>
<sequence>MDVHSGLCICFWNANGLTHKIHDLRTFVDEKKPDLLLLQETKIKNSFSPYLPNYTFYRQDGPLSPLCGGTGIFVKNNLNHVELFVPNLNYVSNTIVRISLANQPSIVIASIYVPCQVNSRFLDDLDKILNLNNSVIMCGDFNAHHTSWNCKRINATGKAIYKYAHCKNLEILPPPPTPTRYGPNSATTIDLALTKNFAYRYKIESIPDLASDHNPVILNFDFNIVPLIVTRQKVSTNWDNFKNHLNKNVKIIFPKILNLNDLENEVNKIMSDITNAYNNSSRPLKHHEELYLPPHLRELKTERNRSKKVWQRFIDPTSKNLFNRAQARFRNAVSEFNQSMYISQHEQLNIYDGTLWRRTKRLKSKRSEIPQLKNPGTNLPSHTDLEKAEIIADHLDSQFTPYDFGDPNTERTVDKSIREFKNEIHTSKFKKVQPSEIICFMKHIKINKAPGIDSITNKMLKNLPLKIILKLTEIFNHMLKFRHFPNCWKMARVLPILKPGKDPTHPQFGFTPQLSTTHQLLRVVGHINEGKNSNLATAAIFLDIAKAFDKVWIEGLIHKLIAYKFPQYIIEIIQSYLTNRHFTVLVKNSDSTPRKLQAGVPQGGILAPIIFVLYMNDIAQVRNINISLYADDTAILSQADKATECEAETWNVHNLSLSWNTVEFENTKEMHCVLRNVLSGTRRTKCYNDANCLTERHYSPVKTGPRFANQITNKVYMYYYILLK</sequence>
<dbReference type="InterPro" id="IPR020847">
    <property type="entry name" value="AP_endonuclease_F1_BS"/>
</dbReference>
<dbReference type="PROSITE" id="PS00726">
    <property type="entry name" value="AP_NUCLEASE_F1_1"/>
    <property type="match status" value="1"/>
</dbReference>
<keyword evidence="2" id="KW-0808">Transferase</keyword>
<comment type="caution">
    <text evidence="2">The sequence shown here is derived from an EMBL/GenBank/DDBJ whole genome shotgun (WGS) entry which is preliminary data.</text>
</comment>
<dbReference type="OrthoDB" id="5981790at2759"/>
<keyword evidence="3" id="KW-1185">Reference proteome</keyword>